<dbReference type="RefSeq" id="WP_188823825.1">
    <property type="nucleotide sequence ID" value="NZ_BMHH01000006.1"/>
</dbReference>
<evidence type="ECO:0000313" key="1">
    <source>
        <dbReference type="EMBL" id="GGA91249.1"/>
    </source>
</evidence>
<name>A0A916WEM4_9HYPH</name>
<gene>
    <name evidence="1" type="ORF">GCM10011491_19070</name>
</gene>
<organism evidence="1 2">
    <name type="scientific">Brucella endophytica</name>
    <dbReference type="NCBI Taxonomy" id="1963359"/>
    <lineage>
        <taxon>Bacteria</taxon>
        <taxon>Pseudomonadati</taxon>
        <taxon>Pseudomonadota</taxon>
        <taxon>Alphaproteobacteria</taxon>
        <taxon>Hyphomicrobiales</taxon>
        <taxon>Brucellaceae</taxon>
        <taxon>Brucella/Ochrobactrum group</taxon>
        <taxon>Brucella</taxon>
    </lineage>
</organism>
<keyword evidence="2" id="KW-1185">Reference proteome</keyword>
<comment type="caution">
    <text evidence="1">The sequence shown here is derived from an EMBL/GenBank/DDBJ whole genome shotgun (WGS) entry which is preliminary data.</text>
</comment>
<reference evidence="1" key="1">
    <citation type="journal article" date="2014" name="Int. J. Syst. Evol. Microbiol.">
        <title>Complete genome sequence of Corynebacterium casei LMG S-19264T (=DSM 44701T), isolated from a smear-ripened cheese.</title>
        <authorList>
            <consortium name="US DOE Joint Genome Institute (JGI-PGF)"/>
            <person name="Walter F."/>
            <person name="Albersmeier A."/>
            <person name="Kalinowski J."/>
            <person name="Ruckert C."/>
        </authorList>
    </citation>
    <scope>NUCLEOTIDE SEQUENCE</scope>
    <source>
        <strain evidence="1">CGMCC 1.15082</strain>
    </source>
</reference>
<dbReference type="Proteomes" id="UP000646478">
    <property type="component" value="Unassembled WGS sequence"/>
</dbReference>
<sequence length="154" mass="17070">MLSPNEFTVGTFASATPLSLILPRVKYEETVLVGHIDSVAMAVFLSGSYAFDFFESANENWGGLIIPNVRIEVDETDLFNPDQTGASLGTVIRKDTRLIIRARRERFSGPSTEITLHDGLASAEELRAGFNKWQVVIGEGLSKRVLWRTPENLT</sequence>
<reference evidence="1" key="2">
    <citation type="submission" date="2020-09" db="EMBL/GenBank/DDBJ databases">
        <authorList>
            <person name="Sun Q."/>
            <person name="Zhou Y."/>
        </authorList>
    </citation>
    <scope>NUCLEOTIDE SEQUENCE</scope>
    <source>
        <strain evidence="1">CGMCC 1.15082</strain>
    </source>
</reference>
<protein>
    <submittedName>
        <fullName evidence="1">Uncharacterized protein</fullName>
    </submittedName>
</protein>
<proteinExistence type="predicted"/>
<dbReference type="EMBL" id="BMHH01000006">
    <property type="protein sequence ID" value="GGA91249.1"/>
    <property type="molecule type" value="Genomic_DNA"/>
</dbReference>
<dbReference type="AlphaFoldDB" id="A0A916WEM4"/>
<evidence type="ECO:0000313" key="2">
    <source>
        <dbReference type="Proteomes" id="UP000646478"/>
    </source>
</evidence>
<accession>A0A916WEM4</accession>